<dbReference type="Pfam" id="PF20275">
    <property type="entry name" value="CTD10"/>
    <property type="match status" value="1"/>
</dbReference>
<gene>
    <name evidence="2" type="ORF">GO816_12945</name>
</gene>
<accession>A0A6I4IAR8</accession>
<dbReference type="AlphaFoldDB" id="A0A6I4IAR8"/>
<evidence type="ECO:0000313" key="3">
    <source>
        <dbReference type="Proteomes" id="UP000434850"/>
    </source>
</evidence>
<dbReference type="InterPro" id="IPR046919">
    <property type="entry name" value="ABC-3C_CTD10"/>
</dbReference>
<reference evidence="2 3" key="1">
    <citation type="submission" date="2019-12" db="EMBL/GenBank/DDBJ databases">
        <title>Mucilaginibacter sp. HME9299 genome sequencing and assembly.</title>
        <authorList>
            <person name="Kang H."/>
            <person name="Kim H."/>
            <person name="Joh K."/>
        </authorList>
    </citation>
    <scope>NUCLEOTIDE SEQUENCE [LARGE SCALE GENOMIC DNA]</scope>
    <source>
        <strain evidence="2 3">HME9299</strain>
    </source>
</reference>
<dbReference type="OrthoDB" id="5379188at2"/>
<comment type="caution">
    <text evidence="2">The sequence shown here is derived from an EMBL/GenBank/DDBJ whole genome shotgun (WGS) entry which is preliminary data.</text>
</comment>
<keyword evidence="3" id="KW-1185">Reference proteome</keyword>
<evidence type="ECO:0000313" key="2">
    <source>
        <dbReference type="EMBL" id="MVN92037.1"/>
    </source>
</evidence>
<dbReference type="RefSeq" id="WP_157542366.1">
    <property type="nucleotide sequence ID" value="NZ_WQLA01000005.1"/>
</dbReference>
<evidence type="ECO:0000259" key="1">
    <source>
        <dbReference type="Pfam" id="PF20275"/>
    </source>
</evidence>
<dbReference type="EMBL" id="WQLA01000005">
    <property type="protein sequence ID" value="MVN92037.1"/>
    <property type="molecule type" value="Genomic_DNA"/>
</dbReference>
<feature type="domain" description="ABC-three component systems C-terminal" evidence="1">
    <location>
        <begin position="31"/>
        <end position="182"/>
    </location>
</feature>
<sequence>MIEQANNGAGNQYAALRDINIVEQSAKITSNFSEIINILGEQLGVNDSADSLPSSPFSPEDKISYNNVTTYKEIIDEFKVFVGKLSMIYNEYDKQGLNTTANTLLNIKLTYLKIKSKLLKENPSKNAIDVIRENADGIFLEVENQLFNEIKNSSNITASRDVINISLQVIMIDAFMRCKILEEPIKHVAS</sequence>
<proteinExistence type="predicted"/>
<dbReference type="Proteomes" id="UP000434850">
    <property type="component" value="Unassembled WGS sequence"/>
</dbReference>
<organism evidence="2 3">
    <name type="scientific">Mucilaginibacter aquatilis</name>
    <dbReference type="NCBI Taxonomy" id="1517760"/>
    <lineage>
        <taxon>Bacteria</taxon>
        <taxon>Pseudomonadati</taxon>
        <taxon>Bacteroidota</taxon>
        <taxon>Sphingobacteriia</taxon>
        <taxon>Sphingobacteriales</taxon>
        <taxon>Sphingobacteriaceae</taxon>
        <taxon>Mucilaginibacter</taxon>
    </lineage>
</organism>
<name>A0A6I4IAR8_9SPHI</name>
<protein>
    <recommendedName>
        <fullName evidence="1">ABC-three component systems C-terminal domain-containing protein</fullName>
    </recommendedName>
</protein>